<dbReference type="InterPro" id="IPR003653">
    <property type="entry name" value="Peptidase_C48_C"/>
</dbReference>
<dbReference type="GO" id="GO:0019783">
    <property type="term" value="F:ubiquitin-like protein peptidase activity"/>
    <property type="evidence" value="ECO:0007669"/>
    <property type="project" value="UniProtKB-ARBA"/>
</dbReference>
<dbReference type="Pfam" id="PF02902">
    <property type="entry name" value="Peptidase_C48"/>
    <property type="match status" value="1"/>
</dbReference>
<feature type="compositionally biased region" description="Basic residues" evidence="5">
    <location>
        <begin position="1110"/>
        <end position="1126"/>
    </location>
</feature>
<evidence type="ECO:0000256" key="3">
    <source>
        <dbReference type="ARBA" id="ARBA00022801"/>
    </source>
</evidence>
<dbReference type="InParanoid" id="K0KV35"/>
<dbReference type="PROSITE" id="PS50600">
    <property type="entry name" value="ULP_PROTEASE"/>
    <property type="match status" value="1"/>
</dbReference>
<feature type="compositionally biased region" description="Polar residues" evidence="5">
    <location>
        <begin position="227"/>
        <end position="236"/>
    </location>
</feature>
<feature type="compositionally biased region" description="Polar residues" evidence="5">
    <location>
        <begin position="818"/>
        <end position="835"/>
    </location>
</feature>
<dbReference type="Gene3D" id="3.40.395.10">
    <property type="entry name" value="Adenoviral Proteinase, Chain A"/>
    <property type="match status" value="1"/>
</dbReference>
<dbReference type="GO" id="GO:0016926">
    <property type="term" value="P:protein desumoylation"/>
    <property type="evidence" value="ECO:0007669"/>
    <property type="project" value="UniProtKB-ARBA"/>
</dbReference>
<keyword evidence="8" id="KW-1185">Reference proteome</keyword>
<evidence type="ECO:0000313" key="7">
    <source>
        <dbReference type="EMBL" id="CCH45269.1"/>
    </source>
</evidence>
<evidence type="ECO:0000256" key="2">
    <source>
        <dbReference type="ARBA" id="ARBA00022670"/>
    </source>
</evidence>
<feature type="region of interest" description="Disordered" evidence="5">
    <location>
        <begin position="216"/>
        <end position="321"/>
    </location>
</feature>
<evidence type="ECO:0000259" key="6">
    <source>
        <dbReference type="PROSITE" id="PS50600"/>
    </source>
</evidence>
<feature type="compositionally biased region" description="Polar residues" evidence="5">
    <location>
        <begin position="282"/>
        <end position="298"/>
    </location>
</feature>
<dbReference type="HOGENOM" id="CLU_278885_0_0_1"/>
<feature type="compositionally biased region" description="Polar residues" evidence="5">
    <location>
        <begin position="258"/>
        <end position="268"/>
    </location>
</feature>
<dbReference type="GO" id="GO:0006508">
    <property type="term" value="P:proteolysis"/>
    <property type="evidence" value="ECO:0007669"/>
    <property type="project" value="UniProtKB-KW"/>
</dbReference>
<feature type="compositionally biased region" description="Polar residues" evidence="5">
    <location>
        <begin position="910"/>
        <end position="922"/>
    </location>
</feature>
<dbReference type="Proteomes" id="UP000009328">
    <property type="component" value="Unassembled WGS sequence"/>
</dbReference>
<keyword evidence="3" id="KW-0378">Hydrolase</keyword>
<feature type="compositionally biased region" description="Low complexity" evidence="5">
    <location>
        <begin position="216"/>
        <end position="226"/>
    </location>
</feature>
<dbReference type="PANTHER" id="PTHR46915:SF2">
    <property type="entry name" value="UBIQUITIN-LIKE PROTEASE 4"/>
    <property type="match status" value="1"/>
</dbReference>
<organism evidence="7 8">
    <name type="scientific">Wickerhamomyces ciferrii (strain ATCC 14091 / BCRC 22168 / CBS 111 / JCM 3599 / NBRC 0793 / NRRL Y-1031 F-60-10)</name>
    <name type="common">Yeast</name>
    <name type="synonym">Pichia ciferrii</name>
    <dbReference type="NCBI Taxonomy" id="1206466"/>
    <lineage>
        <taxon>Eukaryota</taxon>
        <taxon>Fungi</taxon>
        <taxon>Dikarya</taxon>
        <taxon>Ascomycota</taxon>
        <taxon>Saccharomycotina</taxon>
        <taxon>Saccharomycetes</taxon>
        <taxon>Phaffomycetales</taxon>
        <taxon>Wickerhamomycetaceae</taxon>
        <taxon>Wickerhamomyces</taxon>
    </lineage>
</organism>
<feature type="compositionally biased region" description="Polar residues" evidence="5">
    <location>
        <begin position="857"/>
        <end position="867"/>
    </location>
</feature>
<dbReference type="SUPFAM" id="SSF54001">
    <property type="entry name" value="Cysteine proteinases"/>
    <property type="match status" value="1"/>
</dbReference>
<feature type="compositionally biased region" description="Polar residues" evidence="5">
    <location>
        <begin position="662"/>
        <end position="691"/>
    </location>
</feature>
<dbReference type="InterPro" id="IPR038765">
    <property type="entry name" value="Papain-like_cys_pep_sf"/>
</dbReference>
<dbReference type="AlphaFoldDB" id="K0KV35"/>
<accession>K0KV35</accession>
<feature type="compositionally biased region" description="Basic and acidic residues" evidence="5">
    <location>
        <begin position="594"/>
        <end position="605"/>
    </location>
</feature>
<feature type="compositionally biased region" description="Basic and acidic residues" evidence="5">
    <location>
        <begin position="957"/>
        <end position="967"/>
    </location>
</feature>
<protein>
    <submittedName>
        <fullName evidence="7">Midasin</fullName>
    </submittedName>
</protein>
<dbReference type="GO" id="GO:0008234">
    <property type="term" value="F:cysteine-type peptidase activity"/>
    <property type="evidence" value="ECO:0007669"/>
    <property type="project" value="UniProtKB-KW"/>
</dbReference>
<feature type="compositionally biased region" description="Basic and acidic residues" evidence="5">
    <location>
        <begin position="752"/>
        <end position="769"/>
    </location>
</feature>
<evidence type="ECO:0000256" key="1">
    <source>
        <dbReference type="ARBA" id="ARBA00005234"/>
    </source>
</evidence>
<evidence type="ECO:0000313" key="8">
    <source>
        <dbReference type="Proteomes" id="UP000009328"/>
    </source>
</evidence>
<dbReference type="STRING" id="1206466.K0KV35"/>
<sequence length="1132" mass="130196">MNEYTASKPLGNKNKIKNKFTHNHFQEIPLYKLVTPFDNPKNQLVLSGNGDNDVEVRRRILRLEDFDAQVDITLFDLILSSPTEVKMGDNEVSYSQSPKFLMSTDFKKMVLENDGEEVLNINPSQLVTEVLITETKTMFIFKDDVKYGEKELQCRSILLYLGFNHNKNFLKVWNTLKRKQRLNDIGSFELKNMEFARKLSSYHYLNLCKILGNSNSQQGSRNNLSGKNFNSLNKNRPQGIKKPASRINLPKSAKEKSSNPIGISSPATPTRFYAPDLGSARLTRSVTRTEGGSNSPEPTSLRHPITIDDGLSVTRPRRANRGPREVFKPSLVYIFKDNSYYKIKNLDFQCLYKSQWINDTMIDFFIKYFAEQAIDQDRVKSEELHVFTTFFFSKLSDSINNYDNIKRWVSKIDFSSIKYIIVPINENLHWYCSIIVDFDKVLQKHDKHSICKIYVFDSLKQEHKNILKTFQNFIVNYAKDKFQIDVDPKRIELRTSPVPKQPNFNDCGVHVIYNVFIFLENPDRCLNFWNRPDHKTFELSQFFKRKDREEMRERLRKTLKQLQSEQAPREDDSENDEPEQVPDDDDDIVYIDAEEFHDGKNKNNDSTEATEDTQDNDQTPEAPRNQDKKDENEIDPDGKVNTEGKEDDEDSQEMTRKENDKNSASFTSKVGPNGASKSSTSKLSKEQTPVSDDNPDSYHEITQADYNKVGDEEISRVQEPKVKNNNDQERFFSSDDENENRKPKTMFTFNYSKDKSSQILRSSKDHDSIENSEDEGNENSKESNNLKSEQDLENIDTQEDAQKRDIHDESLIKIHSTEPLNSGSVTPQEITSTPIPETPVPEALTPEPSQHIKSDKPTSSPPVQFSQELIDEDEFSIASDQRKKEQTQDRDDDNDDVEMKETIINPEPGATTSNDGDQNYTTTRRRSKRVMGRIFGDDRGNDSDVEMVHDNEEDEDLKEKQNEKVPSEEDSINVDDLKTGIETVEENYPNLKENRLSGFRNISYIEDDGYSSSLSEVEELPAPEPTQEQLRAERLNRRLMKNKSKEPETPKSPINDDITKEKEVVELDGEPNRPANRRISQQGKKKPSAGSSKSDALEIEDDPQEVTASKPKKGKTGSKTKGRNQRAKPQTN</sequence>
<name>K0KV35_WICCF</name>
<keyword evidence="4" id="KW-0788">Thiol protease</keyword>
<dbReference type="eggNOG" id="KOG0779">
    <property type="taxonomic scope" value="Eukaryota"/>
</dbReference>
<evidence type="ECO:0000256" key="5">
    <source>
        <dbReference type="SAM" id="MobiDB-lite"/>
    </source>
</evidence>
<proteinExistence type="inferred from homology"/>
<dbReference type="EMBL" id="CAIF01000187">
    <property type="protein sequence ID" value="CCH45269.1"/>
    <property type="molecule type" value="Genomic_DNA"/>
</dbReference>
<comment type="similarity">
    <text evidence="1">Belongs to the peptidase C48 family.</text>
</comment>
<feature type="compositionally biased region" description="Basic and acidic residues" evidence="5">
    <location>
        <begin position="800"/>
        <end position="816"/>
    </location>
</feature>
<feature type="compositionally biased region" description="Acidic residues" evidence="5">
    <location>
        <begin position="571"/>
        <end position="593"/>
    </location>
</feature>
<feature type="region of interest" description="Disordered" evidence="5">
    <location>
        <begin position="559"/>
        <end position="980"/>
    </location>
</feature>
<feature type="compositionally biased region" description="Basic and acidic residues" evidence="5">
    <location>
        <begin position="624"/>
        <end position="644"/>
    </location>
</feature>
<evidence type="ECO:0000256" key="4">
    <source>
        <dbReference type="ARBA" id="ARBA00022807"/>
    </source>
</evidence>
<feature type="compositionally biased region" description="Basic and acidic residues" evidence="5">
    <location>
        <begin position="935"/>
        <end position="950"/>
    </location>
</feature>
<comment type="caution">
    <text evidence="7">The sequence shown here is derived from an EMBL/GenBank/DDBJ whole genome shotgun (WGS) entry which is preliminary data.</text>
</comment>
<dbReference type="PANTHER" id="PTHR46915">
    <property type="entry name" value="UBIQUITIN-LIKE PROTEASE 4-RELATED"/>
    <property type="match status" value="1"/>
</dbReference>
<gene>
    <name evidence="7" type="ORF">BN7_4851</name>
</gene>
<feature type="compositionally biased region" description="Basic and acidic residues" evidence="5">
    <location>
        <begin position="880"/>
        <end position="889"/>
    </location>
</feature>
<feature type="region of interest" description="Disordered" evidence="5">
    <location>
        <begin position="1011"/>
        <end position="1132"/>
    </location>
</feature>
<feature type="domain" description="Ubiquitin-like protease family profile" evidence="6">
    <location>
        <begin position="341"/>
        <end position="518"/>
    </location>
</feature>
<keyword evidence="2" id="KW-0645">Protease</keyword>
<feature type="compositionally biased region" description="Basic and acidic residues" evidence="5">
    <location>
        <begin position="708"/>
        <end position="733"/>
    </location>
</feature>
<reference evidence="7 8" key="1">
    <citation type="journal article" date="2012" name="Eukaryot. Cell">
        <title>Draft genome sequence of Wickerhamomyces ciferrii NRRL Y-1031 F-60-10.</title>
        <authorList>
            <person name="Schneider J."/>
            <person name="Andrea H."/>
            <person name="Blom J."/>
            <person name="Jaenicke S."/>
            <person name="Ruckert C."/>
            <person name="Schorsch C."/>
            <person name="Szczepanowski R."/>
            <person name="Farwick M."/>
            <person name="Goesmann A."/>
            <person name="Puhler A."/>
            <person name="Schaffer S."/>
            <person name="Tauch A."/>
            <person name="Kohler T."/>
            <person name="Brinkrolf K."/>
        </authorList>
    </citation>
    <scope>NUCLEOTIDE SEQUENCE [LARGE SCALE GENOMIC DNA]</scope>
    <source>
        <strain evidence="8">ATCC 14091 / BCRC 22168 / CBS 111 / JCM 3599 / NBRC 0793 / NRRL Y-1031 F-60-10</strain>
    </source>
</reference>